<keyword evidence="1" id="KW-0472">Membrane</keyword>
<dbReference type="SUPFAM" id="SSF55874">
    <property type="entry name" value="ATPase domain of HSP90 chaperone/DNA topoisomerase II/histidine kinase"/>
    <property type="match status" value="1"/>
</dbReference>
<keyword evidence="4" id="KW-1185">Reference proteome</keyword>
<evidence type="ECO:0000313" key="3">
    <source>
        <dbReference type="EMBL" id="AJQ96622.1"/>
    </source>
</evidence>
<gene>
    <name evidence="3" type="ORF">YC6258_04590</name>
</gene>
<organism evidence="3 4">
    <name type="scientific">Gynuella sunshinyii YC6258</name>
    <dbReference type="NCBI Taxonomy" id="1445510"/>
    <lineage>
        <taxon>Bacteria</taxon>
        <taxon>Pseudomonadati</taxon>
        <taxon>Pseudomonadota</taxon>
        <taxon>Gammaproteobacteria</taxon>
        <taxon>Oceanospirillales</taxon>
        <taxon>Saccharospirillaceae</taxon>
        <taxon>Gynuella</taxon>
    </lineage>
</organism>
<dbReference type="PROSITE" id="PS50109">
    <property type="entry name" value="HIS_KIN"/>
    <property type="match status" value="1"/>
</dbReference>
<dbReference type="InterPro" id="IPR005467">
    <property type="entry name" value="His_kinase_dom"/>
</dbReference>
<evidence type="ECO:0000256" key="1">
    <source>
        <dbReference type="SAM" id="Phobius"/>
    </source>
</evidence>
<sequence>MSRQHWVRLCFAFSGVLLLGLIVFYITLMTRQNSVLMASTLVILVLVLLSGLMAAAGSRTLGDQLRKEQTRLKRILEENHLTAEKLEYDASTAIAQRRMMMKEVENKDRLLVRMAEILETAMNEQQQEVSLLAGVVSDEFVNRTELLSKYAKDLGVLGLFHLNELKGAKESVRFEYLLEKEIVRLEPLSQTFGVKVMVENEEEQISVYAHREQLENFTHRLLETAIRISAGTQINIHLISYHDAEMGEVVRIQLRMNSRELDTSQRQQLFLQYLQLRDSDGRDISPGLSPVIVQALVNSMGGQISHDIRDDGQFEFLVLLPLLSETSDRRSEEVY</sequence>
<keyword evidence="1" id="KW-0812">Transmembrane</keyword>
<dbReference type="AlphaFoldDB" id="A0A0C5VPR0"/>
<dbReference type="Gene3D" id="3.30.565.10">
    <property type="entry name" value="Histidine kinase-like ATPase, C-terminal domain"/>
    <property type="match status" value="1"/>
</dbReference>
<protein>
    <submittedName>
        <fullName evidence="3">Signal transduction histidine kinase</fullName>
    </submittedName>
</protein>
<dbReference type="RefSeq" id="WP_044618600.1">
    <property type="nucleotide sequence ID" value="NZ_CP007142.1"/>
</dbReference>
<evidence type="ECO:0000313" key="4">
    <source>
        <dbReference type="Proteomes" id="UP000032266"/>
    </source>
</evidence>
<dbReference type="STRING" id="1445510.YC6258_04590"/>
<evidence type="ECO:0000259" key="2">
    <source>
        <dbReference type="PROSITE" id="PS50109"/>
    </source>
</evidence>
<feature type="transmembrane region" description="Helical" evidence="1">
    <location>
        <begin position="35"/>
        <end position="56"/>
    </location>
</feature>
<keyword evidence="3" id="KW-0418">Kinase</keyword>
<dbReference type="GO" id="GO:0016301">
    <property type="term" value="F:kinase activity"/>
    <property type="evidence" value="ECO:0007669"/>
    <property type="project" value="UniProtKB-KW"/>
</dbReference>
<keyword evidence="3" id="KW-0808">Transferase</keyword>
<reference evidence="3 4" key="1">
    <citation type="submission" date="2014-01" db="EMBL/GenBank/DDBJ databases">
        <title>Full genme sequencing of cellulolytic bacterium Gynuella sunshinyii YC6258T gen. nov., sp. nov.</title>
        <authorList>
            <person name="Khan H."/>
            <person name="Chung E.J."/>
            <person name="Chung Y.R."/>
        </authorList>
    </citation>
    <scope>NUCLEOTIDE SEQUENCE [LARGE SCALE GENOMIC DNA]</scope>
    <source>
        <strain evidence="3 4">YC6258</strain>
    </source>
</reference>
<dbReference type="InterPro" id="IPR036890">
    <property type="entry name" value="HATPase_C_sf"/>
</dbReference>
<accession>A0A0C5VPR0</accession>
<feature type="transmembrane region" description="Helical" evidence="1">
    <location>
        <begin position="6"/>
        <end position="28"/>
    </location>
</feature>
<dbReference type="Proteomes" id="UP000032266">
    <property type="component" value="Chromosome"/>
</dbReference>
<dbReference type="KEGG" id="gsn:YC6258_04590"/>
<dbReference type="HOGENOM" id="CLU_828363_0_0_6"/>
<name>A0A0C5VPR0_9GAMM</name>
<keyword evidence="1" id="KW-1133">Transmembrane helix</keyword>
<dbReference type="EMBL" id="CP007142">
    <property type="protein sequence ID" value="AJQ96622.1"/>
    <property type="molecule type" value="Genomic_DNA"/>
</dbReference>
<proteinExistence type="predicted"/>
<dbReference type="OrthoDB" id="6195273at2"/>
<feature type="domain" description="Histidine kinase" evidence="2">
    <location>
        <begin position="99"/>
        <end position="324"/>
    </location>
</feature>